<gene>
    <name evidence="1" type="ORF">QYM36_000205</name>
</gene>
<dbReference type="EMBL" id="JAVRJZ010000002">
    <property type="protein sequence ID" value="KAK2725622.1"/>
    <property type="molecule type" value="Genomic_DNA"/>
</dbReference>
<evidence type="ECO:0000313" key="1">
    <source>
        <dbReference type="EMBL" id="KAK2725622.1"/>
    </source>
</evidence>
<dbReference type="PANTHER" id="PTHR45913">
    <property type="entry name" value="EPM2A-INTERACTING PROTEIN 1"/>
    <property type="match status" value="1"/>
</dbReference>
<keyword evidence="2" id="KW-1185">Reference proteome</keyword>
<dbReference type="AlphaFoldDB" id="A0AA88LCR4"/>
<evidence type="ECO:0000313" key="2">
    <source>
        <dbReference type="Proteomes" id="UP001187531"/>
    </source>
</evidence>
<dbReference type="Proteomes" id="UP001187531">
    <property type="component" value="Unassembled WGS sequence"/>
</dbReference>
<dbReference type="PANTHER" id="PTHR45913:SF19">
    <property type="entry name" value="LOW QUALITY PROTEIN: ZINC FINGER BED DOMAIN-CONTAINING PROTEIN 5-LIKE"/>
    <property type="match status" value="1"/>
</dbReference>
<name>A0AA88LCR4_ARTSF</name>
<sequence>MGRVNKLNQIDLHYHDFICSRTLIPNQGYTHPRRLPKTSILSSVEIQSGSDTNQDRFLIRNSKQPNDGTPDLEPASKKKNCYESCSVKVCWYLSEYLGLGFSVTKSDPVNAQRVLCGQVLANKKSILWDWCLSACSDRAAGLTRKNNGLMAWIRKKKSNLKWLHCNHIISAQDPQQGYKSDQLHQSQTPEFKTFWLEVKVEYKELSDIAISVLLPFGFTYLCKVSFSAMSLIKTKHRNRLSVQNDCLIAVSDIKPRFDSILAKRQPQVSN</sequence>
<comment type="caution">
    <text evidence="1">The sequence shown here is derived from an EMBL/GenBank/DDBJ whole genome shotgun (WGS) entry which is preliminary data.</text>
</comment>
<organism evidence="1 2">
    <name type="scientific">Artemia franciscana</name>
    <name type="common">Brine shrimp</name>
    <name type="synonym">Artemia sanfranciscana</name>
    <dbReference type="NCBI Taxonomy" id="6661"/>
    <lineage>
        <taxon>Eukaryota</taxon>
        <taxon>Metazoa</taxon>
        <taxon>Ecdysozoa</taxon>
        <taxon>Arthropoda</taxon>
        <taxon>Crustacea</taxon>
        <taxon>Branchiopoda</taxon>
        <taxon>Anostraca</taxon>
        <taxon>Artemiidae</taxon>
        <taxon>Artemia</taxon>
    </lineage>
</organism>
<proteinExistence type="predicted"/>
<protein>
    <submittedName>
        <fullName evidence="1">Uncharacterized protein</fullName>
    </submittedName>
</protein>
<accession>A0AA88LCR4</accession>
<reference evidence="1" key="1">
    <citation type="submission" date="2023-07" db="EMBL/GenBank/DDBJ databases">
        <title>Chromosome-level genome assembly of Artemia franciscana.</title>
        <authorList>
            <person name="Jo E."/>
        </authorList>
    </citation>
    <scope>NUCLEOTIDE SEQUENCE</scope>
    <source>
        <tissue evidence="1">Whole body</tissue>
    </source>
</reference>